<evidence type="ECO:0000313" key="1">
    <source>
        <dbReference type="EMBL" id="QGZ14043.1"/>
    </source>
</evidence>
<dbReference type="EMBL" id="MN549360">
    <property type="protein sequence ID" value="QGZ14043.1"/>
    <property type="molecule type" value="Genomic_DNA"/>
</dbReference>
<protein>
    <submittedName>
        <fullName evidence="1">Uncharacterized protein</fullName>
    </submittedName>
</protein>
<proteinExistence type="predicted"/>
<gene>
    <name evidence="1" type="ORF">RL38J1_206</name>
</gene>
<keyword evidence="2" id="KW-1185">Reference proteome</keyword>
<reference evidence="1 2" key="1">
    <citation type="submission" date="2019-10" db="EMBL/GenBank/DDBJ databases">
        <title>Complete genome sequence of bacteriophage vB_RLeM_RL38JI.</title>
        <authorList>
            <person name="Gunathilake D."/>
            <person name="Bhat S."/>
            <person name="Yost C.K."/>
            <person name="Hynes M.F."/>
        </authorList>
    </citation>
    <scope>NUCLEOTIDE SEQUENCE [LARGE SCALE GENOMIC DNA]</scope>
</reference>
<evidence type="ECO:0000313" key="2">
    <source>
        <dbReference type="Proteomes" id="UP000436513"/>
    </source>
</evidence>
<accession>A0A6B9J308</accession>
<sequence>MFTANDARKGNEDELDERIEYAVRNNRHGNGAYIRIYHDDSFRWNIVGELERRGFKNIDAPSFTLKTDVYFEWDD</sequence>
<name>A0A6B9J308_9CAUD</name>
<dbReference type="Proteomes" id="UP000436513">
    <property type="component" value="Segment"/>
</dbReference>
<organism evidence="1 2">
    <name type="scientific">Rhizobium phage RL38J1</name>
    <dbReference type="NCBI Taxonomy" id="2663232"/>
    <lineage>
        <taxon>Viruses</taxon>
        <taxon>Duplodnaviria</taxon>
        <taxon>Heunggongvirae</taxon>
        <taxon>Uroviricota</taxon>
        <taxon>Caudoviricetes</taxon>
        <taxon>Pootjesviridae</taxon>
        <taxon>Innesvirus</taxon>
        <taxon>Innesvirus RL38J1</taxon>
    </lineage>
</organism>